<feature type="compositionally biased region" description="Low complexity" evidence="1">
    <location>
        <begin position="24"/>
        <end position="34"/>
    </location>
</feature>
<dbReference type="AlphaFoldDB" id="A0A7K1SIF1"/>
<comment type="caution">
    <text evidence="2">The sequence shown here is derived from an EMBL/GenBank/DDBJ whole genome shotgun (WGS) entry which is preliminary data.</text>
</comment>
<reference evidence="2 3" key="1">
    <citation type="submission" date="2019-12" db="EMBL/GenBank/DDBJ databases">
        <title>Spirosoma sp. HMF4905 genome sequencing and assembly.</title>
        <authorList>
            <person name="Kang H."/>
            <person name="Cha I."/>
            <person name="Kim H."/>
            <person name="Joh K."/>
        </authorList>
    </citation>
    <scope>NUCLEOTIDE SEQUENCE [LARGE SCALE GENOMIC DNA]</scope>
    <source>
        <strain evidence="2 3">HMF4905</strain>
    </source>
</reference>
<accession>A0A7K1SIF1</accession>
<dbReference type="InterPro" id="IPR045459">
    <property type="entry name" value="DUF5908"/>
</dbReference>
<dbReference type="RefSeq" id="WP_157588212.1">
    <property type="nucleotide sequence ID" value="NZ_WPIN01000011.1"/>
</dbReference>
<feature type="region of interest" description="Disordered" evidence="1">
    <location>
        <begin position="16"/>
        <end position="42"/>
    </location>
</feature>
<dbReference type="Proteomes" id="UP000436006">
    <property type="component" value="Unassembled WGS sequence"/>
</dbReference>
<proteinExistence type="predicted"/>
<name>A0A7K1SIF1_9BACT</name>
<protein>
    <submittedName>
        <fullName evidence="2">Uncharacterized protein</fullName>
    </submittedName>
</protein>
<gene>
    <name evidence="2" type="ORF">GO755_25905</name>
</gene>
<dbReference type="EMBL" id="WPIN01000011">
    <property type="protein sequence ID" value="MVM33498.1"/>
    <property type="molecule type" value="Genomic_DNA"/>
</dbReference>
<organism evidence="2 3">
    <name type="scientific">Spirosoma arboris</name>
    <dbReference type="NCBI Taxonomy" id="2682092"/>
    <lineage>
        <taxon>Bacteria</taxon>
        <taxon>Pseudomonadati</taxon>
        <taxon>Bacteroidota</taxon>
        <taxon>Cytophagia</taxon>
        <taxon>Cytophagales</taxon>
        <taxon>Cytophagaceae</taxon>
        <taxon>Spirosoma</taxon>
    </lineage>
</organism>
<evidence type="ECO:0000313" key="3">
    <source>
        <dbReference type="Proteomes" id="UP000436006"/>
    </source>
</evidence>
<evidence type="ECO:0000313" key="2">
    <source>
        <dbReference type="EMBL" id="MVM33498.1"/>
    </source>
</evidence>
<dbReference type="Pfam" id="PF19265">
    <property type="entry name" value="DUF5908"/>
    <property type="match status" value="1"/>
</dbReference>
<sequence length="62" mass="6493">MPIEIRELHIRVTVNAPSAGGGATAQPASQPPASGGSGEDKDALIAECVEQVLQILQEKQER</sequence>
<keyword evidence="3" id="KW-1185">Reference proteome</keyword>
<evidence type="ECO:0000256" key="1">
    <source>
        <dbReference type="SAM" id="MobiDB-lite"/>
    </source>
</evidence>